<organism evidence="2 3">
    <name type="scientific">Desulfobacula phenolica</name>
    <dbReference type="NCBI Taxonomy" id="90732"/>
    <lineage>
        <taxon>Bacteria</taxon>
        <taxon>Pseudomonadati</taxon>
        <taxon>Thermodesulfobacteriota</taxon>
        <taxon>Desulfobacteria</taxon>
        <taxon>Desulfobacterales</taxon>
        <taxon>Desulfobacteraceae</taxon>
        <taxon>Desulfobacula</taxon>
    </lineage>
</organism>
<proteinExistence type="predicted"/>
<evidence type="ECO:0000313" key="3">
    <source>
        <dbReference type="Proteomes" id="UP000199608"/>
    </source>
</evidence>
<accession>A0A1H2J293</accession>
<keyword evidence="1" id="KW-0472">Membrane</keyword>
<dbReference type="AlphaFoldDB" id="A0A1H2J293"/>
<feature type="transmembrane region" description="Helical" evidence="1">
    <location>
        <begin position="12"/>
        <end position="35"/>
    </location>
</feature>
<keyword evidence="1" id="KW-0812">Transmembrane</keyword>
<name>A0A1H2J293_9BACT</name>
<protein>
    <submittedName>
        <fullName evidence="2">Uncharacterized protein</fullName>
    </submittedName>
</protein>
<evidence type="ECO:0000256" key="1">
    <source>
        <dbReference type="SAM" id="Phobius"/>
    </source>
</evidence>
<dbReference type="EMBL" id="FNLL01000010">
    <property type="protein sequence ID" value="SDU50276.1"/>
    <property type="molecule type" value="Genomic_DNA"/>
</dbReference>
<reference evidence="3" key="1">
    <citation type="submission" date="2016-10" db="EMBL/GenBank/DDBJ databases">
        <authorList>
            <person name="Varghese N."/>
            <person name="Submissions S."/>
        </authorList>
    </citation>
    <scope>NUCLEOTIDE SEQUENCE [LARGE SCALE GENOMIC DNA]</scope>
    <source>
        <strain evidence="3">DSM 3384</strain>
    </source>
</reference>
<sequence length="207" mass="23810">MLQYKETISPSFSILLQRYLLFFAIPCLLLLPIAVKEVMKLVPHMPHYSGGLFHLYIRCYTGPFLFFVIPVLLFLALVSHANSIVRIVIKNNRLFLPIQTGVYNAGHKVTIIPLQDIVSFKAKKHNHHSSTESLEVKEKLNIKKEYLIPCYKGYQGDWVVVEFSRPKKFISRFLAGLNGDASPFEVEQIRIEFPSEKFEEIKSALGR</sequence>
<dbReference type="Proteomes" id="UP000199608">
    <property type="component" value="Unassembled WGS sequence"/>
</dbReference>
<feature type="transmembrane region" description="Helical" evidence="1">
    <location>
        <begin position="55"/>
        <end position="78"/>
    </location>
</feature>
<keyword evidence="3" id="KW-1185">Reference proteome</keyword>
<keyword evidence="1" id="KW-1133">Transmembrane helix</keyword>
<evidence type="ECO:0000313" key="2">
    <source>
        <dbReference type="EMBL" id="SDU50276.1"/>
    </source>
</evidence>
<gene>
    <name evidence="2" type="ORF">SAMN04487931_11091</name>
</gene>